<proteinExistence type="predicted"/>
<comment type="caution">
    <text evidence="7">The sequence shown here is derived from an EMBL/GenBank/DDBJ whole genome shotgun (WGS) entry which is preliminary data.</text>
</comment>
<evidence type="ECO:0000256" key="2">
    <source>
        <dbReference type="ARBA" id="ARBA00022692"/>
    </source>
</evidence>
<feature type="transmembrane region" description="Helical" evidence="5">
    <location>
        <begin position="299"/>
        <end position="317"/>
    </location>
</feature>
<feature type="transmembrane region" description="Helical" evidence="5">
    <location>
        <begin position="55"/>
        <end position="78"/>
    </location>
</feature>
<feature type="domain" description="Amino acid transporter transmembrane" evidence="6">
    <location>
        <begin position="34"/>
        <end position="432"/>
    </location>
</feature>
<dbReference type="Proteomes" id="UP000626109">
    <property type="component" value="Unassembled WGS sequence"/>
</dbReference>
<dbReference type="AlphaFoldDB" id="A0A813KQM0"/>
<feature type="transmembrane region" description="Helical" evidence="5">
    <location>
        <begin position="416"/>
        <end position="440"/>
    </location>
</feature>
<dbReference type="GO" id="GO:0016020">
    <property type="term" value="C:membrane"/>
    <property type="evidence" value="ECO:0007669"/>
    <property type="project" value="UniProtKB-SubCell"/>
</dbReference>
<evidence type="ECO:0000256" key="5">
    <source>
        <dbReference type="SAM" id="Phobius"/>
    </source>
</evidence>
<feature type="transmembrane region" description="Helical" evidence="5">
    <location>
        <begin position="357"/>
        <end position="374"/>
    </location>
</feature>
<feature type="transmembrane region" description="Helical" evidence="5">
    <location>
        <begin position="260"/>
        <end position="279"/>
    </location>
</feature>
<keyword evidence="2 5" id="KW-0812">Transmembrane</keyword>
<comment type="subcellular location">
    <subcellularLocation>
        <location evidence="1">Membrane</location>
        <topology evidence="1">Multi-pass membrane protein</topology>
    </subcellularLocation>
</comment>
<dbReference type="Pfam" id="PF01490">
    <property type="entry name" value="Aa_trans"/>
    <property type="match status" value="1"/>
</dbReference>
<accession>A0A813KQM0</accession>
<feature type="transmembrane region" description="Helical" evidence="5">
    <location>
        <begin position="115"/>
        <end position="137"/>
    </location>
</feature>
<evidence type="ECO:0000259" key="6">
    <source>
        <dbReference type="Pfam" id="PF01490"/>
    </source>
</evidence>
<reference evidence="7" key="1">
    <citation type="submission" date="2021-02" db="EMBL/GenBank/DDBJ databases">
        <authorList>
            <person name="Dougan E. K."/>
            <person name="Rhodes N."/>
            <person name="Thang M."/>
            <person name="Chan C."/>
        </authorList>
    </citation>
    <scope>NUCLEOTIDE SEQUENCE</scope>
</reference>
<dbReference type="EMBL" id="CAJNNW010030999">
    <property type="protein sequence ID" value="CAE8705562.1"/>
    <property type="molecule type" value="Genomic_DNA"/>
</dbReference>
<feature type="transmembrane region" description="Helical" evidence="5">
    <location>
        <begin position="220"/>
        <end position="239"/>
    </location>
</feature>
<evidence type="ECO:0000313" key="8">
    <source>
        <dbReference type="Proteomes" id="UP000626109"/>
    </source>
</evidence>
<keyword evidence="3 5" id="KW-1133">Transmembrane helix</keyword>
<keyword evidence="4 5" id="KW-0472">Membrane</keyword>
<dbReference type="PANTHER" id="PTHR22950">
    <property type="entry name" value="AMINO ACID TRANSPORTER"/>
    <property type="match status" value="1"/>
</dbReference>
<feature type="transmembrane region" description="Helical" evidence="5">
    <location>
        <begin position="149"/>
        <end position="168"/>
    </location>
</feature>
<gene>
    <name evidence="7" type="ORF">PGLA2088_LOCUS33759</name>
</gene>
<evidence type="ECO:0000256" key="1">
    <source>
        <dbReference type="ARBA" id="ARBA00004141"/>
    </source>
</evidence>
<feature type="non-terminal residue" evidence="7">
    <location>
        <position position="447"/>
    </location>
</feature>
<organism evidence="7 8">
    <name type="scientific">Polarella glacialis</name>
    <name type="common">Dinoflagellate</name>
    <dbReference type="NCBI Taxonomy" id="89957"/>
    <lineage>
        <taxon>Eukaryota</taxon>
        <taxon>Sar</taxon>
        <taxon>Alveolata</taxon>
        <taxon>Dinophyceae</taxon>
        <taxon>Suessiales</taxon>
        <taxon>Suessiaceae</taxon>
        <taxon>Polarella</taxon>
    </lineage>
</organism>
<evidence type="ECO:0000313" key="7">
    <source>
        <dbReference type="EMBL" id="CAE8705562.1"/>
    </source>
</evidence>
<name>A0A813KQM0_POLGL</name>
<evidence type="ECO:0000256" key="3">
    <source>
        <dbReference type="ARBA" id="ARBA00022989"/>
    </source>
</evidence>
<feature type="transmembrane region" description="Helical" evidence="5">
    <location>
        <begin position="380"/>
        <end position="404"/>
    </location>
</feature>
<dbReference type="PANTHER" id="PTHR22950:SF702">
    <property type="entry name" value="AMINO ACID TRANSPORTER PROTEIN"/>
    <property type="match status" value="1"/>
</dbReference>
<evidence type="ECO:0000256" key="4">
    <source>
        <dbReference type="ARBA" id="ARBA00023136"/>
    </source>
</evidence>
<protein>
    <recommendedName>
        <fullName evidence="6">Amino acid transporter transmembrane domain-containing protein</fullName>
    </recommendedName>
</protein>
<feature type="transmembrane region" description="Helical" evidence="5">
    <location>
        <begin position="180"/>
        <end position="200"/>
    </location>
</feature>
<dbReference type="GO" id="GO:0015179">
    <property type="term" value="F:L-amino acid transmembrane transporter activity"/>
    <property type="evidence" value="ECO:0007669"/>
    <property type="project" value="TreeGrafter"/>
</dbReference>
<dbReference type="InterPro" id="IPR013057">
    <property type="entry name" value="AA_transpt_TM"/>
</dbReference>
<sequence>LNLSNAGCSSNAGSESASPGIRERSFSALTVNGIRHSMLTLTTTALGGGLLSVAYVMNLCGLGLGCLMLLTGAILAFIGTKALMQMSTQTGCSTYAALFSHCAGPRAGPILDAMLFVYGNGSCVGYMVFIGDFIPAIIKLLDPSLTQEWIRPVCIISAATMMVPLVLPRDISALRHVSPVSIMALIYMTLVIACKCPGNYHENVGTPAAGHLEVANPTIHFFEAFSLCVFAFNCHLNVVPVAAQLIQPSTARIIKVSARVNILQLSFYCLIGITGYISFIGKTYSDILKNYSDTDGFVAFGRVMLTFTMMVAIPLNLNPTVKSALQIRDYLYPQEQLLETAPDATGEQRPRSESQRIVLTMICLYCQAVVAVLVPNVGTILSLLGATVATAMMLVIPAYCMGVVQPPTWRRRAQQAVLYIFALVSVTAVPITILELVGVVQSPPNSS</sequence>